<evidence type="ECO:0000256" key="13">
    <source>
        <dbReference type="RuleBase" id="RU003694"/>
    </source>
</evidence>
<dbReference type="CDD" id="cd00834">
    <property type="entry name" value="KAS_I_II"/>
    <property type="match status" value="1"/>
</dbReference>
<keyword evidence="7" id="KW-0276">Fatty acid metabolism</keyword>
<dbReference type="STRING" id="521013.SAMN04488567_1153"/>
<evidence type="ECO:0000256" key="8">
    <source>
        <dbReference type="ARBA" id="ARBA00023098"/>
    </source>
</evidence>
<feature type="domain" description="Ketosynthase family 3 (KS3)" evidence="14">
    <location>
        <begin position="22"/>
        <end position="440"/>
    </location>
</feature>
<dbReference type="InterPro" id="IPR016039">
    <property type="entry name" value="Thiolase-like"/>
</dbReference>
<proteinExistence type="inferred from homology"/>
<evidence type="ECO:0000256" key="1">
    <source>
        <dbReference type="ARBA" id="ARBA00005194"/>
    </source>
</evidence>
<keyword evidence="16" id="KW-1185">Reference proteome</keyword>
<evidence type="ECO:0000256" key="9">
    <source>
        <dbReference type="ARBA" id="ARBA00023160"/>
    </source>
</evidence>
<dbReference type="InterPro" id="IPR017568">
    <property type="entry name" value="3-oxoacyl-ACP_synth-2"/>
</dbReference>
<keyword evidence="9 11" id="KW-0275">Fatty acid biosynthesis</keyword>
<comment type="catalytic activity">
    <reaction evidence="11">
        <text>(9Z)-hexadecenoyl-[ACP] + malonyl-[ACP] + H(+) = 3-oxo-(11Z)-octadecenoyl-[ACP] + holo-[ACP] + CO2</text>
        <dbReference type="Rhea" id="RHEA:55040"/>
        <dbReference type="Rhea" id="RHEA-COMP:9623"/>
        <dbReference type="Rhea" id="RHEA-COMP:9685"/>
        <dbReference type="Rhea" id="RHEA-COMP:10800"/>
        <dbReference type="Rhea" id="RHEA-COMP:14074"/>
        <dbReference type="ChEBI" id="CHEBI:15378"/>
        <dbReference type="ChEBI" id="CHEBI:16526"/>
        <dbReference type="ChEBI" id="CHEBI:64479"/>
        <dbReference type="ChEBI" id="CHEBI:78449"/>
        <dbReference type="ChEBI" id="CHEBI:83989"/>
        <dbReference type="ChEBI" id="CHEBI:138538"/>
        <dbReference type="EC" id="2.3.1.179"/>
    </reaction>
</comment>
<dbReference type="PANTHER" id="PTHR11712:SF336">
    <property type="entry name" value="3-OXOACYL-[ACYL-CARRIER-PROTEIN] SYNTHASE, MITOCHONDRIAL"/>
    <property type="match status" value="1"/>
</dbReference>
<dbReference type="InterPro" id="IPR014031">
    <property type="entry name" value="Ketoacyl_synth_C"/>
</dbReference>
<evidence type="ECO:0000256" key="2">
    <source>
        <dbReference type="ARBA" id="ARBA00008467"/>
    </source>
</evidence>
<comment type="function">
    <text evidence="11">Involved in the type II fatty acid elongation cycle. Catalyzes the elongation of a wide range of acyl-ACP by the addition of two carbons from malonyl-ACP to an acyl acceptor. Can efficiently catalyze the conversion of palmitoleoyl-ACP (cis-hexadec-9-enoyl-ACP) to cis-vaccenoyl-ACP (cis-octadec-11-enoyl-ACP), an essential step in the thermal regulation of fatty acid composition.</text>
</comment>
<dbReference type="PANTHER" id="PTHR11712">
    <property type="entry name" value="POLYKETIDE SYNTHASE-RELATED"/>
    <property type="match status" value="1"/>
</dbReference>
<dbReference type="AlphaFoldDB" id="A0A1G7AXR5"/>
<dbReference type="InterPro" id="IPR014030">
    <property type="entry name" value="Ketoacyl_synth_N"/>
</dbReference>
<evidence type="ECO:0000256" key="10">
    <source>
        <dbReference type="ARBA" id="ARBA00023315"/>
    </source>
</evidence>
<dbReference type="GO" id="GO:0004315">
    <property type="term" value="F:3-oxoacyl-[acyl-carrier-protein] synthase activity"/>
    <property type="evidence" value="ECO:0007669"/>
    <property type="project" value="UniProtKB-UniRule"/>
</dbReference>
<dbReference type="SUPFAM" id="SSF53901">
    <property type="entry name" value="Thiolase-like"/>
    <property type="match status" value="2"/>
</dbReference>
<dbReference type="PROSITE" id="PS52004">
    <property type="entry name" value="KS3_2"/>
    <property type="match status" value="1"/>
</dbReference>
<dbReference type="EMBL" id="FNAT01000001">
    <property type="protein sequence ID" value="SDE19583.1"/>
    <property type="molecule type" value="Genomic_DNA"/>
</dbReference>
<dbReference type="GO" id="GO:0005829">
    <property type="term" value="C:cytosol"/>
    <property type="evidence" value="ECO:0007669"/>
    <property type="project" value="TreeGrafter"/>
</dbReference>
<dbReference type="PROSITE" id="PS00606">
    <property type="entry name" value="KS3_1"/>
    <property type="match status" value="1"/>
</dbReference>
<evidence type="ECO:0000313" key="15">
    <source>
        <dbReference type="EMBL" id="SDE19583.1"/>
    </source>
</evidence>
<dbReference type="Pfam" id="PF00109">
    <property type="entry name" value="ketoacyl-synt"/>
    <property type="match status" value="1"/>
</dbReference>
<dbReference type="FunFam" id="3.40.47.10:FF:000009">
    <property type="entry name" value="3-oxoacyl-[acyl-carrier-protein] synthase 2"/>
    <property type="match status" value="1"/>
</dbReference>
<dbReference type="Pfam" id="PF02801">
    <property type="entry name" value="Ketoacyl-synt_C"/>
    <property type="match status" value="1"/>
</dbReference>
<organism evidence="15 16">
    <name type="scientific">Limimaricola pyoseonensis</name>
    <dbReference type="NCBI Taxonomy" id="521013"/>
    <lineage>
        <taxon>Bacteria</taxon>
        <taxon>Pseudomonadati</taxon>
        <taxon>Pseudomonadota</taxon>
        <taxon>Alphaproteobacteria</taxon>
        <taxon>Rhodobacterales</taxon>
        <taxon>Paracoccaceae</taxon>
        <taxon>Limimaricola</taxon>
    </lineage>
</organism>
<dbReference type="Proteomes" id="UP000198922">
    <property type="component" value="Unassembled WGS sequence"/>
</dbReference>
<evidence type="ECO:0000256" key="4">
    <source>
        <dbReference type="ARBA" id="ARBA00014657"/>
    </source>
</evidence>
<dbReference type="InterPro" id="IPR018201">
    <property type="entry name" value="Ketoacyl_synth_AS"/>
</dbReference>
<evidence type="ECO:0000256" key="11">
    <source>
        <dbReference type="PIRNR" id="PIRNR000447"/>
    </source>
</evidence>
<protein>
    <recommendedName>
        <fullName evidence="4 11">3-oxoacyl-[acyl-carrier-protein] synthase 2</fullName>
        <ecNumber evidence="3 11">2.3.1.179</ecNumber>
    </recommendedName>
</protein>
<dbReference type="SMART" id="SM00825">
    <property type="entry name" value="PKS_KS"/>
    <property type="match status" value="1"/>
</dbReference>
<evidence type="ECO:0000256" key="6">
    <source>
        <dbReference type="ARBA" id="ARBA00022679"/>
    </source>
</evidence>
<keyword evidence="5 11" id="KW-0444">Lipid biosynthesis</keyword>
<name>A0A1G7AXR5_9RHOB</name>
<keyword evidence="10 11" id="KW-0012">Acyltransferase</keyword>
<dbReference type="NCBIfam" id="NF004970">
    <property type="entry name" value="PRK06333.1"/>
    <property type="match status" value="1"/>
</dbReference>
<reference evidence="16" key="1">
    <citation type="submission" date="2016-10" db="EMBL/GenBank/DDBJ databases">
        <authorList>
            <person name="Varghese N."/>
            <person name="Submissions S."/>
        </authorList>
    </citation>
    <scope>NUCLEOTIDE SEQUENCE [LARGE SCALE GENOMIC DNA]</scope>
    <source>
        <strain evidence="16">DSM 21424</strain>
    </source>
</reference>
<evidence type="ECO:0000313" key="16">
    <source>
        <dbReference type="Proteomes" id="UP000198922"/>
    </source>
</evidence>
<dbReference type="NCBIfam" id="TIGR03150">
    <property type="entry name" value="fabF"/>
    <property type="match status" value="1"/>
</dbReference>
<evidence type="ECO:0000256" key="12">
    <source>
        <dbReference type="PIRSR" id="PIRSR000447-1"/>
    </source>
</evidence>
<keyword evidence="6 11" id="KW-0808">Transferase</keyword>
<dbReference type="NCBIfam" id="NF005589">
    <property type="entry name" value="PRK07314.1"/>
    <property type="match status" value="1"/>
</dbReference>
<dbReference type="GO" id="GO:0006633">
    <property type="term" value="P:fatty acid biosynthetic process"/>
    <property type="evidence" value="ECO:0007669"/>
    <property type="project" value="UniProtKB-UniRule"/>
</dbReference>
<evidence type="ECO:0000256" key="7">
    <source>
        <dbReference type="ARBA" id="ARBA00022832"/>
    </source>
</evidence>
<comment type="similarity">
    <text evidence="2 11 13">Belongs to the thiolase-like superfamily. Beta-ketoacyl-ACP synthases family.</text>
</comment>
<dbReference type="Gene3D" id="3.40.47.10">
    <property type="match status" value="2"/>
</dbReference>
<keyword evidence="8" id="KW-0443">Lipid metabolism</keyword>
<dbReference type="InterPro" id="IPR020841">
    <property type="entry name" value="PKS_Beta-ketoAc_synthase_dom"/>
</dbReference>
<comment type="catalytic activity">
    <reaction evidence="11">
        <text>a fatty acyl-[ACP] + malonyl-[ACP] + H(+) = a 3-oxoacyl-[ACP] + holo-[ACP] + CO2</text>
        <dbReference type="Rhea" id="RHEA:22836"/>
        <dbReference type="Rhea" id="RHEA-COMP:9623"/>
        <dbReference type="Rhea" id="RHEA-COMP:9685"/>
        <dbReference type="Rhea" id="RHEA-COMP:9916"/>
        <dbReference type="Rhea" id="RHEA-COMP:14125"/>
        <dbReference type="ChEBI" id="CHEBI:15378"/>
        <dbReference type="ChEBI" id="CHEBI:16526"/>
        <dbReference type="ChEBI" id="CHEBI:64479"/>
        <dbReference type="ChEBI" id="CHEBI:78449"/>
        <dbReference type="ChEBI" id="CHEBI:78776"/>
        <dbReference type="ChEBI" id="CHEBI:138651"/>
    </reaction>
</comment>
<gene>
    <name evidence="15" type="ORF">SAMN04488567_1153</name>
</gene>
<evidence type="ECO:0000256" key="3">
    <source>
        <dbReference type="ARBA" id="ARBA00012356"/>
    </source>
</evidence>
<dbReference type="EC" id="2.3.1.179" evidence="3 11"/>
<dbReference type="PIRSF" id="PIRSF000447">
    <property type="entry name" value="KAS_II"/>
    <property type="match status" value="1"/>
</dbReference>
<dbReference type="UniPathway" id="UPA00094"/>
<dbReference type="InterPro" id="IPR000794">
    <property type="entry name" value="Beta-ketoacyl_synthase"/>
</dbReference>
<accession>A0A1G7AXR5</accession>
<feature type="active site" description="For beta-ketoacyl synthase activity" evidence="12">
    <location>
        <position position="193"/>
    </location>
</feature>
<evidence type="ECO:0000259" key="14">
    <source>
        <dbReference type="PROSITE" id="PS52004"/>
    </source>
</evidence>
<comment type="pathway">
    <text evidence="1 11">Lipid metabolism; fatty acid biosynthesis.</text>
</comment>
<evidence type="ECO:0000256" key="5">
    <source>
        <dbReference type="ARBA" id="ARBA00022516"/>
    </source>
</evidence>
<sequence>MPLRKRLRYQGGKILTEKDGQMRRVVVTGLGLVTPLADKVEPSWKAILEGKSGAGTITRFDAEHLATNYACEVPRGEDADPAIRFDADAYMAPKEQRKVDDFILYGIAAAQQAVEDSGWTPEDEESLERTGVMIGSGIGGLNSIAETAVLIKEKGPRRVSPFFIPGALINLISGQVSIRYGFKGPNHSVVTACSTGAHAIGDAARLIKYGSADVMVAGGAEAAISEIGIAGFNACKALSTKRRDDPQAASRPYDSDRDGFVMGEGAGIVVLEEYEHAVARGAKIYAEVLGYGLSGDAYHITAPSEDGEGGERAMRAALKDAGLSPDRIDYINAHGTSTMADTIELGAVERMMGEAAKKVTMSSTKSMTGHLLGAAGAIEAIFSILAIRDQVAPPTINLDNPAVETVVDLAPNAKREREINVALSNSFGFGGTNASVIFGKVAS</sequence>